<name>A0A225D6H1_9BACT</name>
<evidence type="ECO:0000313" key="3">
    <source>
        <dbReference type="Proteomes" id="UP000214646"/>
    </source>
</evidence>
<dbReference type="EMBL" id="NIDE01000018">
    <property type="protein sequence ID" value="OWK35244.1"/>
    <property type="molecule type" value="Genomic_DNA"/>
</dbReference>
<dbReference type="NCBIfam" id="TIGR03032">
    <property type="entry name" value="TIGR03032 family protein"/>
    <property type="match status" value="1"/>
</dbReference>
<evidence type="ECO:0000313" key="2">
    <source>
        <dbReference type="EMBL" id="OWK35244.1"/>
    </source>
</evidence>
<comment type="caution">
    <text evidence="2">The sequence shown here is derived from an EMBL/GenBank/DDBJ whole genome shotgun (WGS) entry which is preliminary data.</text>
</comment>
<proteinExistence type="predicted"/>
<dbReference type="RefSeq" id="WP_238603002.1">
    <property type="nucleotide sequence ID" value="NZ_NIDE01000018.1"/>
</dbReference>
<gene>
    <name evidence="2" type="ORF">FRUB_09405</name>
</gene>
<organism evidence="2 3">
    <name type="scientific">Fimbriiglobus ruber</name>
    <dbReference type="NCBI Taxonomy" id="1908690"/>
    <lineage>
        <taxon>Bacteria</taxon>
        <taxon>Pseudomonadati</taxon>
        <taxon>Planctomycetota</taxon>
        <taxon>Planctomycetia</taxon>
        <taxon>Gemmatales</taxon>
        <taxon>Gemmataceae</taxon>
        <taxon>Fimbriiglobus</taxon>
    </lineage>
</organism>
<dbReference type="Proteomes" id="UP000214646">
    <property type="component" value="Unassembled WGS sequence"/>
</dbReference>
<protein>
    <recommendedName>
        <fullName evidence="1">Conserved hypothetical protein CHP03032 domain-containing protein</fullName>
    </recommendedName>
</protein>
<dbReference type="SUPFAM" id="SSF63825">
    <property type="entry name" value="YWTD domain"/>
    <property type="match status" value="1"/>
</dbReference>
<dbReference type="AlphaFoldDB" id="A0A225D6H1"/>
<evidence type="ECO:0000259" key="1">
    <source>
        <dbReference type="Pfam" id="PF16261"/>
    </source>
</evidence>
<reference evidence="3" key="1">
    <citation type="submission" date="2017-06" db="EMBL/GenBank/DDBJ databases">
        <title>Genome analysis of Fimbriiglobus ruber SP5, the first member of the order Planctomycetales with confirmed chitinolytic capability.</title>
        <authorList>
            <person name="Ravin N.V."/>
            <person name="Rakitin A.L."/>
            <person name="Ivanova A.A."/>
            <person name="Beletsky A.V."/>
            <person name="Kulichevskaya I.S."/>
            <person name="Mardanov A.V."/>
            <person name="Dedysh S.N."/>
        </authorList>
    </citation>
    <scope>NUCLEOTIDE SEQUENCE [LARGE SCALE GENOMIC DNA]</scope>
    <source>
        <strain evidence="3">SP5</strain>
    </source>
</reference>
<keyword evidence="3" id="KW-1185">Reference proteome</keyword>
<dbReference type="Pfam" id="PF16261">
    <property type="entry name" value="DUF4915"/>
    <property type="match status" value="1"/>
</dbReference>
<feature type="domain" description="Conserved hypothetical protein CHP03032" evidence="1">
    <location>
        <begin position="22"/>
        <end position="340"/>
    </location>
</feature>
<accession>A0A225D6H1</accession>
<dbReference type="InterPro" id="IPR017481">
    <property type="entry name" value="CHP03032"/>
</dbReference>
<sequence>MIDAPRPPQRDGDWIDVLCSPDFPDWLARHRVSLGFTTYQSGKLFLLGRQSDGRLDVRERTFDRCMGLWAAPDARTLWLATRFQLWRFTDALQPGAIHDGHDRLYVPRTGHTTADLDAHDVVVEAGGRVVFVNTKFGCLATLSDHNSFTPLWQPTWLSRLAPEDRCHLNGLALEGGRVAYVTAVGTTDVADGWRDRRRDGGILVDVRIDKVVAGGLSMPHSPRVGPDDRPWLLNSGTGYLGVVDVRAGWFEPVAFCPGYARGLAFVGGYAVVGLSKPRHDRTFGGLALGDELARRGADAWCGLVVVDLATGEVAHWVRVEGMVTELYDVVVLAETVRPTLLGFKSDDVARLISIGEPKAL</sequence>